<evidence type="ECO:0000256" key="7">
    <source>
        <dbReference type="SAM" id="MobiDB-lite"/>
    </source>
</evidence>
<dbReference type="SMART" id="SM00220">
    <property type="entry name" value="S_TKc"/>
    <property type="match status" value="1"/>
</dbReference>
<dbReference type="Gene3D" id="3.30.200.20">
    <property type="entry name" value="Phosphorylase Kinase, domain 1"/>
    <property type="match status" value="1"/>
</dbReference>
<dbReference type="InterPro" id="IPR011009">
    <property type="entry name" value="Kinase-like_dom_sf"/>
</dbReference>
<dbReference type="PRINTS" id="PR01950">
    <property type="entry name" value="LANCSUPER"/>
</dbReference>
<dbReference type="EMBL" id="JBHSIT010000014">
    <property type="protein sequence ID" value="MFC4912994.1"/>
    <property type="molecule type" value="Genomic_DNA"/>
</dbReference>
<dbReference type="PANTHER" id="PTHR43289">
    <property type="entry name" value="MITOGEN-ACTIVATED PROTEIN KINASE KINASE KINASE 20-RELATED"/>
    <property type="match status" value="1"/>
</dbReference>
<evidence type="ECO:0000256" key="5">
    <source>
        <dbReference type="ARBA" id="ARBA00022777"/>
    </source>
</evidence>
<keyword evidence="6" id="KW-0067">ATP-binding</keyword>
<evidence type="ECO:0000256" key="6">
    <source>
        <dbReference type="ARBA" id="ARBA00022840"/>
    </source>
</evidence>
<dbReference type="Gene3D" id="1.50.10.10">
    <property type="match status" value="1"/>
</dbReference>
<reference evidence="10" key="1">
    <citation type="journal article" date="2019" name="Int. J. Syst. Evol. Microbiol.">
        <title>The Global Catalogue of Microorganisms (GCM) 10K type strain sequencing project: providing services to taxonomists for standard genome sequencing and annotation.</title>
        <authorList>
            <consortium name="The Broad Institute Genomics Platform"/>
            <consortium name="The Broad Institute Genome Sequencing Center for Infectious Disease"/>
            <person name="Wu L."/>
            <person name="Ma J."/>
        </authorList>
    </citation>
    <scope>NUCLEOTIDE SEQUENCE [LARGE SCALE GENOMIC DNA]</scope>
    <source>
        <strain evidence="10">KLKA75</strain>
    </source>
</reference>
<evidence type="ECO:0000256" key="4">
    <source>
        <dbReference type="ARBA" id="ARBA00022741"/>
    </source>
</evidence>
<dbReference type="Pfam" id="PF05147">
    <property type="entry name" value="LANC_like"/>
    <property type="match status" value="1"/>
</dbReference>
<keyword evidence="2" id="KW-0723">Serine/threonine-protein kinase</keyword>
<keyword evidence="4" id="KW-0547">Nucleotide-binding</keyword>
<keyword evidence="3" id="KW-0808">Transferase</keyword>
<dbReference type="PROSITE" id="PS50011">
    <property type="entry name" value="PROTEIN_KINASE_DOM"/>
    <property type="match status" value="1"/>
</dbReference>
<keyword evidence="5" id="KW-0418">Kinase</keyword>
<dbReference type="SUPFAM" id="SSF158745">
    <property type="entry name" value="LanC-like"/>
    <property type="match status" value="1"/>
</dbReference>
<dbReference type="SMART" id="SM01260">
    <property type="entry name" value="LANC_like"/>
    <property type="match status" value="1"/>
</dbReference>
<gene>
    <name evidence="9" type="primary">lanL</name>
    <name evidence="9" type="ORF">ACFPCY_37235</name>
</gene>
<dbReference type="InterPro" id="IPR057929">
    <property type="entry name" value="RamC_N"/>
</dbReference>
<evidence type="ECO:0000313" key="10">
    <source>
        <dbReference type="Proteomes" id="UP001595872"/>
    </source>
</evidence>
<dbReference type="InterPro" id="IPR012341">
    <property type="entry name" value="6hp_glycosidase-like_sf"/>
</dbReference>
<feature type="region of interest" description="Disordered" evidence="7">
    <location>
        <begin position="493"/>
        <end position="523"/>
    </location>
</feature>
<organism evidence="9 10">
    <name type="scientific">Actinomadura gamaensis</name>
    <dbReference type="NCBI Taxonomy" id="1763541"/>
    <lineage>
        <taxon>Bacteria</taxon>
        <taxon>Bacillati</taxon>
        <taxon>Actinomycetota</taxon>
        <taxon>Actinomycetes</taxon>
        <taxon>Streptosporangiales</taxon>
        <taxon>Thermomonosporaceae</taxon>
        <taxon>Actinomadura</taxon>
    </lineage>
</organism>
<dbReference type="Proteomes" id="UP001595872">
    <property type="component" value="Unassembled WGS sequence"/>
</dbReference>
<evidence type="ECO:0000256" key="1">
    <source>
        <dbReference type="ARBA" id="ARBA00012513"/>
    </source>
</evidence>
<dbReference type="Pfam" id="PF00069">
    <property type="entry name" value="Pkinase"/>
    <property type="match status" value="1"/>
</dbReference>
<dbReference type="PANTHER" id="PTHR43289:SF6">
    <property type="entry name" value="SERINE_THREONINE-PROTEIN KINASE NEKL-3"/>
    <property type="match status" value="1"/>
</dbReference>
<name>A0ABV9UAT8_9ACTN</name>
<comment type="caution">
    <text evidence="9">The sequence shown here is derived from an EMBL/GenBank/DDBJ whole genome shotgun (WGS) entry which is preliminary data.</text>
</comment>
<sequence>MRGNVETTRPAADESLIDEVTGLLARDDWRLEPTNTWILAWPPRPLDATQGWKLHVAARPGTLRETLRRAVPVLERHGCAFKVVKDLPSLAALNAPNASVTSVGKAITVYPEAGIFREVARDLGEALAGMEAPPVRSDRRLRPDSPVYYRYGPFAPRYSVDVNGRPMLVVTGPEGEEFPGAAGRYFACPPWERDPFEPAPAPFKGGGAGACSETPILLDGSYPSPDGARRVVLADRYELVSGVQNSARGRIYRGRDLHTGDAVFIKEAHAYVGGDDADTDCRANLRHERRVLEALDPFPGVPGVVDHFQLGQDEFLVLASVGCRNLFQDVVDHGVYLDGPAEQTLGERGLGRLAGRLAELLNRVHERGVIVRDLSPKNVVLDDSGGVWLVDFEIARLDGHQRQGYTRGYSAPGQRRNRPAQVEDDYFALGATLYYAAIGSDPVMIHQDEARNARQSLAALACAYPDGGPTLDHLPGLLDAARAARAAAFDTLRHGRPAAPAARTSSRASERRPLPADPEDRSKHLLGATLHSTVRHAERMLRESTGTPVRTDAWQGVAGPGTELLHHLDSGTDVRTLVLEMARHAASSPILRSSPPGLLFGRTGTALFLASAARRLGDDALLDAVQAITPPDPDRLSEIEIGDFATGLAGIGTGHLALSALTGDDAHLRVAAECARRLTVGDFREPVAETVTPPAAVVVGLGYAHGRAGIASFLLAHHAATGDPTVLPAIDEHYTALLRRLPELLTAITRPAARPMSASWCQGLAGIGTSLLHAATALGDDACRAAALQAATASLHMVPRMHIVTQCCGSASIGELFVDLAAATGDDTHLQQAHYVLRLMTARCGGTPDQPEYPDNSLTATSAAWGTGSSGILTFLRRLHQPTTIRPWTSNPTTASSGKLTRSHGETSTA</sequence>
<feature type="compositionally biased region" description="Low complexity" evidence="7">
    <location>
        <begin position="497"/>
        <end position="507"/>
    </location>
</feature>
<dbReference type="Gene3D" id="1.10.510.10">
    <property type="entry name" value="Transferase(Phosphotransferase) domain 1"/>
    <property type="match status" value="1"/>
</dbReference>
<evidence type="ECO:0000313" key="9">
    <source>
        <dbReference type="EMBL" id="MFC4912994.1"/>
    </source>
</evidence>
<dbReference type="NCBIfam" id="NF038150">
    <property type="entry name" value="lanthi_synth_IV"/>
    <property type="match status" value="1"/>
</dbReference>
<dbReference type="InterPro" id="IPR007822">
    <property type="entry name" value="LANC-like"/>
</dbReference>
<dbReference type="EC" id="2.7.11.1" evidence="1"/>
<dbReference type="InterPro" id="IPR058053">
    <property type="entry name" value="RamC_C"/>
</dbReference>
<dbReference type="SUPFAM" id="SSF56112">
    <property type="entry name" value="Protein kinase-like (PK-like)"/>
    <property type="match status" value="1"/>
</dbReference>
<proteinExistence type="predicted"/>
<feature type="region of interest" description="Disordered" evidence="7">
    <location>
        <begin position="884"/>
        <end position="910"/>
    </location>
</feature>
<dbReference type="Pfam" id="PF25816">
    <property type="entry name" value="RamC_N"/>
    <property type="match status" value="1"/>
</dbReference>
<dbReference type="CDD" id="cd04791">
    <property type="entry name" value="LanC_SerThrkinase"/>
    <property type="match status" value="1"/>
</dbReference>
<evidence type="ECO:0000256" key="2">
    <source>
        <dbReference type="ARBA" id="ARBA00022527"/>
    </source>
</evidence>
<dbReference type="InterPro" id="IPR000719">
    <property type="entry name" value="Prot_kinase_dom"/>
</dbReference>
<evidence type="ECO:0000256" key="3">
    <source>
        <dbReference type="ARBA" id="ARBA00022679"/>
    </source>
</evidence>
<accession>A0ABV9UAT8</accession>
<protein>
    <recommendedName>
        <fullName evidence="1">non-specific serine/threonine protein kinase</fullName>
        <ecNumber evidence="1">2.7.11.1</ecNumber>
    </recommendedName>
</protein>
<feature type="domain" description="Protein kinase" evidence="8">
    <location>
        <begin position="237"/>
        <end position="534"/>
    </location>
</feature>
<keyword evidence="10" id="KW-1185">Reference proteome</keyword>
<dbReference type="RefSeq" id="WP_378263470.1">
    <property type="nucleotide sequence ID" value="NZ_JBHSIT010000014.1"/>
</dbReference>
<feature type="compositionally biased region" description="Basic and acidic residues" evidence="7">
    <location>
        <begin position="508"/>
        <end position="523"/>
    </location>
</feature>
<evidence type="ECO:0000259" key="8">
    <source>
        <dbReference type="PROSITE" id="PS50011"/>
    </source>
</evidence>